<organism evidence="1 2">
    <name type="scientific">Parageobacillus thermoglucosidasius</name>
    <name type="common">Geobacillus thermoglucosidasius</name>
    <dbReference type="NCBI Taxonomy" id="1426"/>
    <lineage>
        <taxon>Bacteria</taxon>
        <taxon>Bacillati</taxon>
        <taxon>Bacillota</taxon>
        <taxon>Bacilli</taxon>
        <taxon>Bacillales</taxon>
        <taxon>Anoxybacillaceae</taxon>
        <taxon>Parageobacillus</taxon>
    </lineage>
</organism>
<name>A0A1B7KUH0_PARTM</name>
<sequence length="68" mass="8122">MFEIVGRLRCPICSEPVQMDEKVFLDIINTVIHQKCYYQSSKGLPIKDEGSLQKMFMNYLFFFFNELF</sequence>
<dbReference type="AlphaFoldDB" id="A0A1B7KUH0"/>
<dbReference type="EMBL" id="LXMA01000009">
    <property type="protein sequence ID" value="OAT73712.1"/>
    <property type="molecule type" value="Genomic_DNA"/>
</dbReference>
<comment type="caution">
    <text evidence="1">The sequence shown here is derived from an EMBL/GenBank/DDBJ whole genome shotgun (WGS) entry which is preliminary data.</text>
</comment>
<accession>A0A1B7KUH0</accession>
<reference evidence="2" key="1">
    <citation type="submission" date="2016-05" db="EMBL/GenBank/DDBJ databases">
        <authorList>
            <person name="Wang W."/>
            <person name="Zhu L."/>
        </authorList>
    </citation>
    <scope>NUCLEOTIDE SEQUENCE [LARGE SCALE GENOMIC DNA]</scope>
    <source>
        <strain evidence="2">W-2</strain>
    </source>
</reference>
<dbReference type="Proteomes" id="UP000078290">
    <property type="component" value="Unassembled WGS sequence"/>
</dbReference>
<proteinExistence type="predicted"/>
<evidence type="ECO:0000313" key="2">
    <source>
        <dbReference type="Proteomes" id="UP000078290"/>
    </source>
</evidence>
<evidence type="ECO:0000313" key="1">
    <source>
        <dbReference type="EMBL" id="OAT73712.1"/>
    </source>
</evidence>
<protein>
    <submittedName>
        <fullName evidence="1">Uncharacterized protein</fullName>
    </submittedName>
</protein>
<gene>
    <name evidence="1" type="ORF">A7K69_18100</name>
</gene>